<dbReference type="EMBL" id="CM017322">
    <property type="protein sequence ID" value="KAE8010157.1"/>
    <property type="molecule type" value="Genomic_DNA"/>
</dbReference>
<organism evidence="1 2">
    <name type="scientific">Carpinus fangiana</name>
    <dbReference type="NCBI Taxonomy" id="176857"/>
    <lineage>
        <taxon>Eukaryota</taxon>
        <taxon>Viridiplantae</taxon>
        <taxon>Streptophyta</taxon>
        <taxon>Embryophyta</taxon>
        <taxon>Tracheophyta</taxon>
        <taxon>Spermatophyta</taxon>
        <taxon>Magnoliopsida</taxon>
        <taxon>eudicotyledons</taxon>
        <taxon>Gunneridae</taxon>
        <taxon>Pentapetalae</taxon>
        <taxon>rosids</taxon>
        <taxon>fabids</taxon>
        <taxon>Fagales</taxon>
        <taxon>Betulaceae</taxon>
        <taxon>Carpinus</taxon>
    </lineage>
</organism>
<reference evidence="1 2" key="1">
    <citation type="submission" date="2019-06" db="EMBL/GenBank/DDBJ databases">
        <title>A chromosomal-level reference genome of Carpinus fangiana (Coryloideae, Betulaceae).</title>
        <authorList>
            <person name="Yang X."/>
            <person name="Wang Z."/>
            <person name="Zhang L."/>
            <person name="Hao G."/>
            <person name="Liu J."/>
            <person name="Yang Y."/>
        </authorList>
    </citation>
    <scope>NUCLEOTIDE SEQUENCE [LARGE SCALE GENOMIC DNA]</scope>
    <source>
        <strain evidence="1">Cfa_2016G</strain>
        <tissue evidence="1">Leaf</tissue>
    </source>
</reference>
<accession>A0A5N6QST8</accession>
<evidence type="ECO:0000313" key="2">
    <source>
        <dbReference type="Proteomes" id="UP000327013"/>
    </source>
</evidence>
<keyword evidence="2" id="KW-1185">Reference proteome</keyword>
<gene>
    <name evidence="1" type="ORF">FH972_006547</name>
</gene>
<name>A0A5N6QST8_9ROSI</name>
<dbReference type="Proteomes" id="UP000327013">
    <property type="component" value="Chromosome 2"/>
</dbReference>
<dbReference type="AlphaFoldDB" id="A0A5N6QST8"/>
<proteinExistence type="predicted"/>
<sequence length="55" mass="6549">MSSKAKKVEDLNHKYKVTTQKCFPKIAHHHTHEMSCNNRRGREARMELGHIRETF</sequence>
<protein>
    <submittedName>
        <fullName evidence="1">Uncharacterized protein</fullName>
    </submittedName>
</protein>
<evidence type="ECO:0000313" key="1">
    <source>
        <dbReference type="EMBL" id="KAE8010157.1"/>
    </source>
</evidence>